<gene>
    <name evidence="3" type="ORF">N0F65_009101</name>
</gene>
<protein>
    <recommendedName>
        <fullName evidence="5">Transmembrane protein</fullName>
    </recommendedName>
</protein>
<accession>A0AAV2YTK0</accession>
<evidence type="ECO:0000313" key="3">
    <source>
        <dbReference type="EMBL" id="DAZ95939.1"/>
    </source>
</evidence>
<evidence type="ECO:0008006" key="5">
    <source>
        <dbReference type="Google" id="ProtNLM"/>
    </source>
</evidence>
<organism evidence="3 4">
    <name type="scientific">Lagenidium giganteum</name>
    <dbReference type="NCBI Taxonomy" id="4803"/>
    <lineage>
        <taxon>Eukaryota</taxon>
        <taxon>Sar</taxon>
        <taxon>Stramenopiles</taxon>
        <taxon>Oomycota</taxon>
        <taxon>Peronosporomycetes</taxon>
        <taxon>Pythiales</taxon>
        <taxon>Pythiaceae</taxon>
    </lineage>
</organism>
<feature type="transmembrane region" description="Helical" evidence="1">
    <location>
        <begin position="339"/>
        <end position="358"/>
    </location>
</feature>
<keyword evidence="1" id="KW-1133">Transmembrane helix</keyword>
<name>A0AAV2YTK0_9STRA</name>
<keyword evidence="2" id="KW-0732">Signal</keyword>
<feature type="transmembrane region" description="Helical" evidence="1">
    <location>
        <begin position="428"/>
        <end position="448"/>
    </location>
</feature>
<feature type="chain" id="PRO_5043954589" description="Transmembrane protein" evidence="2">
    <location>
        <begin position="22"/>
        <end position="744"/>
    </location>
</feature>
<keyword evidence="1" id="KW-0472">Membrane</keyword>
<reference evidence="3" key="2">
    <citation type="journal article" date="2023" name="Microbiol Resour">
        <title>Decontamination and Annotation of the Draft Genome Sequence of the Oomycete Lagenidium giganteum ARSEF 373.</title>
        <authorList>
            <person name="Morgan W.R."/>
            <person name="Tartar A."/>
        </authorList>
    </citation>
    <scope>NUCLEOTIDE SEQUENCE</scope>
    <source>
        <strain evidence="3">ARSEF 373</strain>
    </source>
</reference>
<evidence type="ECO:0000256" key="1">
    <source>
        <dbReference type="SAM" id="Phobius"/>
    </source>
</evidence>
<feature type="transmembrane region" description="Helical" evidence="1">
    <location>
        <begin position="460"/>
        <end position="478"/>
    </location>
</feature>
<keyword evidence="4" id="KW-1185">Reference proteome</keyword>
<evidence type="ECO:0000256" key="2">
    <source>
        <dbReference type="SAM" id="SignalP"/>
    </source>
</evidence>
<keyword evidence="1" id="KW-0812">Transmembrane</keyword>
<proteinExistence type="predicted"/>
<evidence type="ECO:0000313" key="4">
    <source>
        <dbReference type="Proteomes" id="UP001146120"/>
    </source>
</evidence>
<comment type="caution">
    <text evidence="3">The sequence shown here is derived from an EMBL/GenBank/DDBJ whole genome shotgun (WGS) entry which is preliminary data.</text>
</comment>
<sequence length="744" mass="81812">MLRRLTLLAIAAMGLVPLLLQLIIAPATIFGDGHGDRYEQRSYYAFENDHYQVLEPRKIDCTILQSLLFGDATILDTSPHLVRAVRQDIAQAVRKKVVEETTGDAAFRLAIERDILALPASQSVCFGGTDAESAVQIEALLSKTDAKTFGFDPTCVDGASTHLRVRLQPTEFYLPSTFGELNPSRESGALLIATPVGPALRPVISVCHETTRKDRFEATKDEDKYKSLVSVNSPDLLVPADCSNFTAYGGDRDAFGCAYSSIGAAGAVIDIGNNMTEMSFPAPWRMIQCTTAGDCSSLLFTQMWLSEWTVERPSNDSSSVLRHNFVNHKIVEVTVDATFTLRTFIGFQILAMVVTAYLTSVKKWFVIAPALRAPWMKVPNATTSCAVVKIVRSSYNYVLAAQLVLGILRMRAQLSIDTLVGADSGQSILRAFGCGMLTIVLVINIIFARAGDLKRQEIEPGVAHVLSCVACIILQLIMLDPVVAKGVRALLVTGVQSVRPSEIASFSGCRGSTVCATEAAIAFYLLVISLMVVITAFIGVVAQHCLQTTKARLRKDARRRDFNSERINSFTRFLDDRSRNLNCFDCSTRIYVDGGQIGREKSKTDKKNRVETTAADYVLLSTRAHVESCGFVVADKVLFRYRDFPLYLVARALPLSALRMLNITLTVFTIRPTNKRVNGVSVMHIADQIMHAHFAILKPVRLISDEVLYGAYVDGEQALPLRESLLKPALCQQVASDKNIFVNI</sequence>
<feature type="signal peptide" evidence="2">
    <location>
        <begin position="1"/>
        <end position="21"/>
    </location>
</feature>
<feature type="transmembrane region" description="Helical" evidence="1">
    <location>
        <begin position="521"/>
        <end position="546"/>
    </location>
</feature>
<feature type="transmembrane region" description="Helical" evidence="1">
    <location>
        <begin position="397"/>
        <end position="416"/>
    </location>
</feature>
<reference evidence="3" key="1">
    <citation type="submission" date="2022-11" db="EMBL/GenBank/DDBJ databases">
        <authorList>
            <person name="Morgan W.R."/>
            <person name="Tartar A."/>
        </authorList>
    </citation>
    <scope>NUCLEOTIDE SEQUENCE</scope>
    <source>
        <strain evidence="3">ARSEF 373</strain>
    </source>
</reference>
<dbReference type="AlphaFoldDB" id="A0AAV2YTK0"/>
<dbReference type="Proteomes" id="UP001146120">
    <property type="component" value="Unassembled WGS sequence"/>
</dbReference>
<dbReference type="EMBL" id="DAKRPA010000183">
    <property type="protein sequence ID" value="DAZ95939.1"/>
    <property type="molecule type" value="Genomic_DNA"/>
</dbReference>